<feature type="compositionally biased region" description="Acidic residues" evidence="3">
    <location>
        <begin position="215"/>
        <end position="227"/>
    </location>
</feature>
<keyword evidence="2" id="KW-0175">Coiled coil</keyword>
<feature type="region of interest" description="Disordered" evidence="3">
    <location>
        <begin position="208"/>
        <end position="234"/>
    </location>
</feature>
<feature type="compositionally biased region" description="Low complexity" evidence="3">
    <location>
        <begin position="89"/>
        <end position="100"/>
    </location>
</feature>
<feature type="region of interest" description="Disordered" evidence="3">
    <location>
        <begin position="72"/>
        <end position="126"/>
    </location>
</feature>
<evidence type="ECO:0000256" key="1">
    <source>
        <dbReference type="ARBA" id="ARBA00022737"/>
    </source>
</evidence>
<evidence type="ECO:0000256" key="2">
    <source>
        <dbReference type="SAM" id="Coils"/>
    </source>
</evidence>
<sequence length="376" mass="41923">MSDIQSLLLHNAYLEYDKADKEVERLLDIIDQATIDLEKARQSKRTAKIQLDEAISSASGVPLISSVAVEEAKDSSYSEYYSSEEEESSQSCSSSSSSSGSDDDEVEESNELDESSAASAEDDDQFDIADEALEQIRYRLKVAKIDPSTPQGASLLDELLIRLKRNDDTISDDLIDEIMDDLINGNEGSYDEEESHYDLFVINGEGSYDGVESHTEDDESCEEEDNHDEPAKHSRIKISRGGKVLGWYEGGLDDRGYAREGEGTMYYNAGHECSGCWKDDEMVGRGVYKWADGHVYDGEWLKGKRHGLGRFIRPDGVVLFGRYEEGHHVGQGIRFSADKKDAQIVEDGVPKGKIDMSDAFKMKKELGFDVDEDLLP</sequence>
<dbReference type="SUPFAM" id="SSF82185">
    <property type="entry name" value="Histone H3 K4-specific methyltransferase SET7/9 N-terminal domain"/>
    <property type="match status" value="1"/>
</dbReference>
<feature type="coiled-coil region" evidence="2">
    <location>
        <begin position="16"/>
        <end position="57"/>
    </location>
</feature>
<dbReference type="Gene3D" id="2.20.110.10">
    <property type="entry name" value="Histone H3 K4-specific methyltransferase SET7/9 N-terminal domain"/>
    <property type="match status" value="2"/>
</dbReference>
<gene>
    <name evidence="4" type="ORF">SMAR0320_LOCUS5699</name>
    <name evidence="5" type="ORF">SMAR0320_LOCUS5762</name>
</gene>
<evidence type="ECO:0000313" key="4">
    <source>
        <dbReference type="EMBL" id="CAD9587452.1"/>
    </source>
</evidence>
<reference evidence="5" key="1">
    <citation type="submission" date="2021-01" db="EMBL/GenBank/DDBJ databases">
        <authorList>
            <person name="Corre E."/>
            <person name="Pelletier E."/>
            <person name="Niang G."/>
            <person name="Scheremetjew M."/>
            <person name="Finn R."/>
            <person name="Kale V."/>
            <person name="Holt S."/>
            <person name="Cochrane G."/>
            <person name="Meng A."/>
            <person name="Brown T."/>
            <person name="Cohen L."/>
        </authorList>
    </citation>
    <scope>NUCLEOTIDE SEQUENCE</scope>
    <source>
        <strain evidence="5">SM1012Den-03</strain>
    </source>
</reference>
<evidence type="ECO:0000313" key="5">
    <source>
        <dbReference type="EMBL" id="CAD9587636.1"/>
    </source>
</evidence>
<proteinExistence type="predicted"/>
<dbReference type="EMBL" id="HBGZ01008003">
    <property type="protein sequence ID" value="CAD9587452.1"/>
    <property type="molecule type" value="Transcribed_RNA"/>
</dbReference>
<dbReference type="InterPro" id="IPR003409">
    <property type="entry name" value="MORN"/>
</dbReference>
<dbReference type="PANTHER" id="PTHR23084">
    <property type="entry name" value="PHOSPHATIDYLINOSITOL-4-PHOSPHATE 5-KINASE RELATED"/>
    <property type="match status" value="1"/>
</dbReference>
<accession>A0A6U3TQU1</accession>
<feature type="compositionally biased region" description="Acidic residues" evidence="3">
    <location>
        <begin position="101"/>
        <end position="126"/>
    </location>
</feature>
<dbReference type="PANTHER" id="PTHR23084:SF263">
    <property type="entry name" value="MORN REPEAT-CONTAINING PROTEIN 1"/>
    <property type="match status" value="1"/>
</dbReference>
<dbReference type="EMBL" id="HBGZ01008114">
    <property type="protein sequence ID" value="CAD9587636.1"/>
    <property type="molecule type" value="Transcribed_RNA"/>
</dbReference>
<dbReference type="AlphaFoldDB" id="A0A6U3TQU1"/>
<dbReference type="Pfam" id="PF02493">
    <property type="entry name" value="MORN"/>
    <property type="match status" value="2"/>
</dbReference>
<organism evidence="5">
    <name type="scientific">Skeletonema marinoi</name>
    <dbReference type="NCBI Taxonomy" id="267567"/>
    <lineage>
        <taxon>Eukaryota</taxon>
        <taxon>Sar</taxon>
        <taxon>Stramenopiles</taxon>
        <taxon>Ochrophyta</taxon>
        <taxon>Bacillariophyta</taxon>
        <taxon>Coscinodiscophyceae</taxon>
        <taxon>Thalassiosirophycidae</taxon>
        <taxon>Thalassiosirales</taxon>
        <taxon>Skeletonemataceae</taxon>
        <taxon>Skeletonema</taxon>
        <taxon>Skeletonema marinoi-dohrnii complex</taxon>
    </lineage>
</organism>
<dbReference type="SMART" id="SM00698">
    <property type="entry name" value="MORN"/>
    <property type="match status" value="2"/>
</dbReference>
<evidence type="ECO:0000256" key="3">
    <source>
        <dbReference type="SAM" id="MobiDB-lite"/>
    </source>
</evidence>
<protein>
    <submittedName>
        <fullName evidence="5">Uncharacterized protein</fullName>
    </submittedName>
</protein>
<name>A0A6U3TQU1_9STRA</name>
<keyword evidence="1" id="KW-0677">Repeat</keyword>